<accession>D1AB06</accession>
<feature type="region of interest" description="Disordered" evidence="1">
    <location>
        <begin position="1"/>
        <end position="109"/>
    </location>
</feature>
<gene>
    <name evidence="2" type="ordered locus">Tcur_3411</name>
</gene>
<evidence type="ECO:0000313" key="3">
    <source>
        <dbReference type="Proteomes" id="UP000001918"/>
    </source>
</evidence>
<name>D1AB06_THECD</name>
<dbReference type="HOGENOM" id="CLU_2182715_0_0_11"/>
<dbReference type="KEGG" id="tcu:Tcur_3411"/>
<sequence>METVPEAAVAGQVLEDAQHGPGRHLPAGPDGGDDGQVGRPQVAVRDGDHPVPGDTAREGDPARAGRMDGLAGPGEQIDPAMAGPPGNGGRAETAEHRGDGAQRPLPRAG</sequence>
<keyword evidence="2" id="KW-0176">Collagen</keyword>
<evidence type="ECO:0000313" key="2">
    <source>
        <dbReference type="EMBL" id="ACY98949.1"/>
    </source>
</evidence>
<proteinExistence type="predicted"/>
<dbReference type="Proteomes" id="UP000001918">
    <property type="component" value="Chromosome"/>
</dbReference>
<dbReference type="EMBL" id="CP001738">
    <property type="protein sequence ID" value="ACY98949.1"/>
    <property type="molecule type" value="Genomic_DNA"/>
</dbReference>
<dbReference type="AlphaFoldDB" id="D1AB06"/>
<reference evidence="2 3" key="1">
    <citation type="journal article" date="2011" name="Stand. Genomic Sci.">
        <title>Complete genome sequence of Thermomonospora curvata type strain (B9).</title>
        <authorList>
            <person name="Chertkov O."/>
            <person name="Sikorski J."/>
            <person name="Nolan M."/>
            <person name="Lapidus A."/>
            <person name="Lucas S."/>
            <person name="Del Rio T.G."/>
            <person name="Tice H."/>
            <person name="Cheng J.F."/>
            <person name="Goodwin L."/>
            <person name="Pitluck S."/>
            <person name="Liolios K."/>
            <person name="Ivanova N."/>
            <person name="Mavromatis K."/>
            <person name="Mikhailova N."/>
            <person name="Ovchinnikova G."/>
            <person name="Pati A."/>
            <person name="Chen A."/>
            <person name="Palaniappan K."/>
            <person name="Djao O.D."/>
            <person name="Land M."/>
            <person name="Hauser L."/>
            <person name="Chang Y.J."/>
            <person name="Jeffries C.D."/>
            <person name="Brettin T."/>
            <person name="Han C."/>
            <person name="Detter J.C."/>
            <person name="Rohde M."/>
            <person name="Goker M."/>
            <person name="Woyke T."/>
            <person name="Bristow J."/>
            <person name="Eisen J.A."/>
            <person name="Markowitz V."/>
            <person name="Hugenholtz P."/>
            <person name="Klenk H.P."/>
            <person name="Kyrpides N.C."/>
        </authorList>
    </citation>
    <scope>NUCLEOTIDE SEQUENCE [LARGE SCALE GENOMIC DNA]</scope>
    <source>
        <strain evidence="3">ATCC 19995 / DSM 43183 / JCM 3096 / KCTC 9072 / NBRC 15933 / NCIMB 10081 / Henssen B9</strain>
    </source>
</reference>
<feature type="compositionally biased region" description="Basic and acidic residues" evidence="1">
    <location>
        <begin position="45"/>
        <end position="66"/>
    </location>
</feature>
<protein>
    <submittedName>
        <fullName evidence="2">Collagen, type VI, alpha 2</fullName>
    </submittedName>
</protein>
<keyword evidence="3" id="KW-1185">Reference proteome</keyword>
<organism evidence="2 3">
    <name type="scientific">Thermomonospora curvata (strain ATCC 19995 / DSM 43183 / JCM 3096 / KCTC 9072 / NBRC 15933 / NCIMB 10081 / Henssen B9)</name>
    <dbReference type="NCBI Taxonomy" id="471852"/>
    <lineage>
        <taxon>Bacteria</taxon>
        <taxon>Bacillati</taxon>
        <taxon>Actinomycetota</taxon>
        <taxon>Actinomycetes</taxon>
        <taxon>Streptosporangiales</taxon>
        <taxon>Thermomonosporaceae</taxon>
        <taxon>Thermomonospora</taxon>
    </lineage>
</organism>
<evidence type="ECO:0000256" key="1">
    <source>
        <dbReference type="SAM" id="MobiDB-lite"/>
    </source>
</evidence>